<reference evidence="2 3" key="1">
    <citation type="submission" date="2010-09" db="EMBL/GenBank/DDBJ databases">
        <authorList>
            <person name="Daugherty S.C."/>
            <person name="Tallon L.J."/>
            <person name="Jones K.M."/>
            <person name="Liu X."/>
            <person name="Kilian M."/>
            <person name="Tettelin H."/>
        </authorList>
    </citation>
    <scope>NUCLEOTIDE SEQUENCE [LARGE SCALE GENOMIC DNA]</scope>
    <source>
        <strain evidence="2 3">SK597</strain>
    </source>
</reference>
<accession>E1LRF4</accession>
<protein>
    <recommendedName>
        <fullName evidence="1">HTH cro/C1-type domain-containing protein</fullName>
    </recommendedName>
</protein>
<evidence type="ECO:0000259" key="1">
    <source>
        <dbReference type="PROSITE" id="PS50943"/>
    </source>
</evidence>
<organism evidence="2 3">
    <name type="scientific">Streptococcus mitis SK597</name>
    <dbReference type="NCBI Taxonomy" id="585204"/>
    <lineage>
        <taxon>Bacteria</taxon>
        <taxon>Bacillati</taxon>
        <taxon>Bacillota</taxon>
        <taxon>Bacilli</taxon>
        <taxon>Lactobacillales</taxon>
        <taxon>Streptococcaceae</taxon>
        <taxon>Streptococcus</taxon>
        <taxon>Streptococcus mitis group</taxon>
    </lineage>
</organism>
<dbReference type="PROSITE" id="PS50943">
    <property type="entry name" value="HTH_CROC1"/>
    <property type="match status" value="1"/>
</dbReference>
<dbReference type="Proteomes" id="UP000003316">
    <property type="component" value="Unassembled WGS sequence"/>
</dbReference>
<sequence length="66" mass="7654">MKKKEVSQYKLLKSGVDNKTLDSLKKNKNITLLTLEKLCRILDCLPNDIVEFIEETPDSNIRNTFI</sequence>
<dbReference type="Gene3D" id="1.10.260.40">
    <property type="entry name" value="lambda repressor-like DNA-binding domains"/>
    <property type="match status" value="1"/>
</dbReference>
<comment type="caution">
    <text evidence="2">The sequence shown here is derived from an EMBL/GenBank/DDBJ whole genome shotgun (WGS) entry which is preliminary data.</text>
</comment>
<dbReference type="InterPro" id="IPR010982">
    <property type="entry name" value="Lambda_DNA-bd_dom_sf"/>
</dbReference>
<dbReference type="InterPro" id="IPR001387">
    <property type="entry name" value="Cro/C1-type_HTH"/>
</dbReference>
<dbReference type="eggNOG" id="COG3655">
    <property type="taxonomic scope" value="Bacteria"/>
</dbReference>
<dbReference type="AlphaFoldDB" id="E1LRF4"/>
<dbReference type="Pfam" id="PF13443">
    <property type="entry name" value="HTH_26"/>
    <property type="match status" value="1"/>
</dbReference>
<dbReference type="EMBL" id="AEDV01000028">
    <property type="protein sequence ID" value="EFO00931.1"/>
    <property type="molecule type" value="Genomic_DNA"/>
</dbReference>
<proteinExistence type="predicted"/>
<gene>
    <name evidence="2" type="ORF">SMSK597_0552</name>
</gene>
<dbReference type="GO" id="GO:0003677">
    <property type="term" value="F:DNA binding"/>
    <property type="evidence" value="ECO:0007669"/>
    <property type="project" value="InterPro"/>
</dbReference>
<evidence type="ECO:0000313" key="3">
    <source>
        <dbReference type="Proteomes" id="UP000003316"/>
    </source>
</evidence>
<evidence type="ECO:0000313" key="2">
    <source>
        <dbReference type="EMBL" id="EFO00931.1"/>
    </source>
</evidence>
<dbReference type="SUPFAM" id="SSF47413">
    <property type="entry name" value="lambda repressor-like DNA-binding domains"/>
    <property type="match status" value="1"/>
</dbReference>
<name>E1LRF4_STRMT</name>
<feature type="domain" description="HTH cro/C1-type" evidence="1">
    <location>
        <begin position="13"/>
        <end position="49"/>
    </location>
</feature>